<evidence type="ECO:0000313" key="2">
    <source>
        <dbReference type="Proteomes" id="UP001626550"/>
    </source>
</evidence>
<accession>A0ABD2PNL4</accession>
<keyword evidence="2" id="KW-1185">Reference proteome</keyword>
<name>A0ABD2PNL4_9PLAT</name>
<sequence>CCPGLVMDLHEKQEKNRAAEDTVLLLDRQSSKSGDPFVTEHNKLFHSERVTEPNSDYADREAYHSAQNFNFGQM</sequence>
<dbReference type="EMBL" id="JBJKFK010004602">
    <property type="protein sequence ID" value="KAL3308859.1"/>
    <property type="molecule type" value="Genomic_DNA"/>
</dbReference>
<proteinExistence type="predicted"/>
<organism evidence="1 2">
    <name type="scientific">Cichlidogyrus casuarinus</name>
    <dbReference type="NCBI Taxonomy" id="1844966"/>
    <lineage>
        <taxon>Eukaryota</taxon>
        <taxon>Metazoa</taxon>
        <taxon>Spiralia</taxon>
        <taxon>Lophotrochozoa</taxon>
        <taxon>Platyhelminthes</taxon>
        <taxon>Monogenea</taxon>
        <taxon>Monopisthocotylea</taxon>
        <taxon>Dactylogyridea</taxon>
        <taxon>Ancyrocephalidae</taxon>
        <taxon>Cichlidogyrus</taxon>
    </lineage>
</organism>
<gene>
    <name evidence="1" type="ORF">Ciccas_012603</name>
</gene>
<dbReference type="AlphaFoldDB" id="A0ABD2PNL4"/>
<dbReference type="Proteomes" id="UP001626550">
    <property type="component" value="Unassembled WGS sequence"/>
</dbReference>
<evidence type="ECO:0000313" key="1">
    <source>
        <dbReference type="EMBL" id="KAL3308859.1"/>
    </source>
</evidence>
<protein>
    <submittedName>
        <fullName evidence="1">Uncharacterized protein</fullName>
    </submittedName>
</protein>
<feature type="non-terminal residue" evidence="1">
    <location>
        <position position="1"/>
    </location>
</feature>
<comment type="caution">
    <text evidence="1">The sequence shown here is derived from an EMBL/GenBank/DDBJ whole genome shotgun (WGS) entry which is preliminary data.</text>
</comment>
<reference evidence="1 2" key="1">
    <citation type="submission" date="2024-11" db="EMBL/GenBank/DDBJ databases">
        <title>Adaptive evolution of stress response genes in parasites aligns with host niche diversity.</title>
        <authorList>
            <person name="Hahn C."/>
            <person name="Resl P."/>
        </authorList>
    </citation>
    <scope>NUCLEOTIDE SEQUENCE [LARGE SCALE GENOMIC DNA]</scope>
    <source>
        <strain evidence="1">EGGRZ-B1_66</strain>
        <tissue evidence="1">Body</tissue>
    </source>
</reference>